<dbReference type="AlphaFoldDB" id="A0A8H6NE08"/>
<proteinExistence type="predicted"/>
<comment type="caution">
    <text evidence="2">The sequence shown here is derived from an EMBL/GenBank/DDBJ whole genome shotgun (WGS) entry which is preliminary data.</text>
</comment>
<name>A0A8H6NE08_9PEZI</name>
<gene>
    <name evidence="2" type="ORF">CMUS01_07904</name>
</gene>
<feature type="compositionally biased region" description="Basic and acidic residues" evidence="1">
    <location>
        <begin position="250"/>
        <end position="262"/>
    </location>
</feature>
<keyword evidence="3" id="KW-1185">Reference proteome</keyword>
<feature type="compositionally biased region" description="Basic and acidic residues" evidence="1">
    <location>
        <begin position="39"/>
        <end position="51"/>
    </location>
</feature>
<feature type="compositionally biased region" description="Polar residues" evidence="1">
    <location>
        <begin position="52"/>
        <end position="63"/>
    </location>
</feature>
<protein>
    <submittedName>
        <fullName evidence="2">Uncharacterized protein</fullName>
    </submittedName>
</protein>
<feature type="region of interest" description="Disordered" evidence="1">
    <location>
        <begin position="35"/>
        <end position="65"/>
    </location>
</feature>
<evidence type="ECO:0000256" key="1">
    <source>
        <dbReference type="SAM" id="MobiDB-lite"/>
    </source>
</evidence>
<dbReference type="EMBL" id="WIGM01000294">
    <property type="protein sequence ID" value="KAF6830072.1"/>
    <property type="molecule type" value="Genomic_DNA"/>
</dbReference>
<accession>A0A8H6NE08</accession>
<evidence type="ECO:0000313" key="2">
    <source>
        <dbReference type="EMBL" id="KAF6830072.1"/>
    </source>
</evidence>
<dbReference type="Proteomes" id="UP000639643">
    <property type="component" value="Unassembled WGS sequence"/>
</dbReference>
<organism evidence="2 3">
    <name type="scientific">Colletotrichum musicola</name>
    <dbReference type="NCBI Taxonomy" id="2175873"/>
    <lineage>
        <taxon>Eukaryota</taxon>
        <taxon>Fungi</taxon>
        <taxon>Dikarya</taxon>
        <taxon>Ascomycota</taxon>
        <taxon>Pezizomycotina</taxon>
        <taxon>Sordariomycetes</taxon>
        <taxon>Hypocreomycetidae</taxon>
        <taxon>Glomerellales</taxon>
        <taxon>Glomerellaceae</taxon>
        <taxon>Colletotrichum</taxon>
        <taxon>Colletotrichum orchidearum species complex</taxon>
    </lineage>
</organism>
<feature type="region of interest" description="Disordered" evidence="1">
    <location>
        <begin position="245"/>
        <end position="282"/>
    </location>
</feature>
<reference evidence="2" key="1">
    <citation type="journal article" date="2020" name="Phytopathology">
        <title>Genome Sequence Resources of Colletotrichum truncatum, C. plurivorum, C. musicola, and C. sojae: Four Species Pathogenic to Soybean (Glycine max).</title>
        <authorList>
            <person name="Rogerio F."/>
            <person name="Boufleur T.R."/>
            <person name="Ciampi-Guillardi M."/>
            <person name="Sukno S.A."/>
            <person name="Thon M.R."/>
            <person name="Massola Junior N.S."/>
            <person name="Baroncelli R."/>
        </authorList>
    </citation>
    <scope>NUCLEOTIDE SEQUENCE</scope>
    <source>
        <strain evidence="2">LFN0074</strain>
    </source>
</reference>
<feature type="compositionally biased region" description="Basic and acidic residues" evidence="1">
    <location>
        <begin position="271"/>
        <end position="281"/>
    </location>
</feature>
<sequence>MHRSGASEWPSACMSGIPSPKDHLRGVLVIIPTNPTSCESHKGTDSVEEAARNQQTGQRSTYTAREGHSIVSTYSDGHNTPPSFDLVGLNTDLISEHTRKAQLSSWLVLINATLRANKVKKYVDAEIPGPAEPVEKITSENDIDGRDSVPVDRRRKVLVSTMCNLLVNPYSYDVNASHSHQLLPTEFSWSNLVEAAGDYINFQADKTTLSQDGLARRYVVTWQLRDGDAFRDNYVQFQEGELLGPASLDDDIKPPEGPKDSADGNDDDDDKQAGAELERGVAHNPLFTSYNRFIDNLLNAEWEDNGSPTG</sequence>
<evidence type="ECO:0000313" key="3">
    <source>
        <dbReference type="Proteomes" id="UP000639643"/>
    </source>
</evidence>